<feature type="domain" description="Ig-like" evidence="2">
    <location>
        <begin position="5"/>
        <end position="98"/>
    </location>
</feature>
<protein>
    <recommendedName>
        <fullName evidence="2">Ig-like domain-containing protein</fullName>
    </recommendedName>
</protein>
<dbReference type="CDD" id="cd05768">
    <property type="entry name" value="IgC1_CH3_IgAGD_CH4_IgAEM"/>
    <property type="match status" value="1"/>
</dbReference>
<dbReference type="Proteomes" id="UP000551758">
    <property type="component" value="Unassembled WGS sequence"/>
</dbReference>
<feature type="domain" description="Ig-like" evidence="2">
    <location>
        <begin position="213"/>
        <end position="311"/>
    </location>
</feature>
<dbReference type="InterPro" id="IPR013783">
    <property type="entry name" value="Ig-like_fold"/>
</dbReference>
<dbReference type="InterPro" id="IPR003597">
    <property type="entry name" value="Ig_C1-set"/>
</dbReference>
<keyword evidence="1" id="KW-0393">Immunoglobulin domain</keyword>
<accession>A0A7J7ELA3</accession>
<dbReference type="SMART" id="SM00407">
    <property type="entry name" value="IGc1"/>
    <property type="match status" value="2"/>
</dbReference>
<gene>
    <name evidence="3" type="ORF">HPG69_006818</name>
</gene>
<evidence type="ECO:0000256" key="1">
    <source>
        <dbReference type="ARBA" id="ARBA00023319"/>
    </source>
</evidence>
<dbReference type="PROSITE" id="PS50835">
    <property type="entry name" value="IG_LIKE"/>
    <property type="match status" value="3"/>
</dbReference>
<evidence type="ECO:0000313" key="3">
    <source>
        <dbReference type="EMBL" id="KAF5916414.1"/>
    </source>
</evidence>
<dbReference type="Pfam" id="PF07654">
    <property type="entry name" value="C1-set"/>
    <property type="match status" value="3"/>
</dbReference>
<comment type="caution">
    <text evidence="3">The sequence shown here is derived from an EMBL/GenBank/DDBJ whole genome shotgun (WGS) entry which is preliminary data.</text>
</comment>
<dbReference type="InterPro" id="IPR007110">
    <property type="entry name" value="Ig-like_dom"/>
</dbReference>
<sequence>SPTAPSIFPLAPGCGTTSDSTVARGCVVSGYFPEPVTVSWISGALTSSVHTFQSVLQSLGLYSLSSIVTLPASSWPSQTFICNVAHPASSTKVDKKVGHGFQGGPSVFIFPLKPKDTLMISRTPEVTCVLVEVSQDNPYVQFTWYVDGTEVRTARTKPGEVQFNGTYRVVSALHVQHQDWLSGREFRCKVNNRALLFPVERTISRAKGRAREPQVYTLPPHPDKLSRNRVSMTCLVKDFYPPDINVEWQSNGLTEPEGKYSTTPAQLDSNGSYFVYSKFSVEMIRWHQGDVFTCAVMHEALHNHYRQRSTSQSPGK</sequence>
<keyword evidence="4" id="KW-1185">Reference proteome</keyword>
<dbReference type="EMBL" id="JACDTQ010002713">
    <property type="protein sequence ID" value="KAF5916414.1"/>
    <property type="molecule type" value="Genomic_DNA"/>
</dbReference>
<dbReference type="FunFam" id="2.60.40.10:FF:001129">
    <property type="entry name" value="Immunoglobulin heavy constant gamma 1"/>
    <property type="match status" value="1"/>
</dbReference>
<dbReference type="CDD" id="cd21817">
    <property type="entry name" value="IgC1_CH1_IgEG"/>
    <property type="match status" value="1"/>
</dbReference>
<name>A0A7J7ELA3_DICBM</name>
<dbReference type="AlphaFoldDB" id="A0A7J7ELA3"/>
<feature type="domain" description="Ig-like" evidence="2">
    <location>
        <begin position="105"/>
        <end position="204"/>
    </location>
</feature>
<dbReference type="InterPro" id="IPR036179">
    <property type="entry name" value="Ig-like_dom_sf"/>
</dbReference>
<reference evidence="3 4" key="1">
    <citation type="journal article" date="2020" name="Mol. Biol. Evol.">
        <title>Interspecific Gene Flow and the Evolution of Specialization in Black and White Rhinoceros.</title>
        <authorList>
            <person name="Moodley Y."/>
            <person name="Westbury M.V."/>
            <person name="Russo I.M."/>
            <person name="Gopalakrishnan S."/>
            <person name="Rakotoarivelo A."/>
            <person name="Olsen R.A."/>
            <person name="Prost S."/>
            <person name="Tunstall T."/>
            <person name="Ryder O.A."/>
            <person name="Dalen L."/>
            <person name="Bruford M.W."/>
        </authorList>
    </citation>
    <scope>NUCLEOTIDE SEQUENCE [LARGE SCALE GENOMIC DNA]</scope>
    <source>
        <strain evidence="3">SBR-YM</strain>
        <tissue evidence="3">Skin</tissue>
    </source>
</reference>
<dbReference type="PANTHER" id="PTHR23411">
    <property type="entry name" value="TAPASIN"/>
    <property type="match status" value="1"/>
</dbReference>
<evidence type="ECO:0000259" key="2">
    <source>
        <dbReference type="PROSITE" id="PS50835"/>
    </source>
</evidence>
<dbReference type="InterPro" id="IPR050380">
    <property type="entry name" value="Immune_Resp_Modulators"/>
</dbReference>
<dbReference type="FunFam" id="2.60.40.10:FF:001540">
    <property type="entry name" value="Immunoglobulin heavy constant gamma 1"/>
    <property type="match status" value="1"/>
</dbReference>
<organism evidence="3 4">
    <name type="scientific">Diceros bicornis minor</name>
    <name type="common">South-central black rhinoceros</name>
    <dbReference type="NCBI Taxonomy" id="77932"/>
    <lineage>
        <taxon>Eukaryota</taxon>
        <taxon>Metazoa</taxon>
        <taxon>Chordata</taxon>
        <taxon>Craniata</taxon>
        <taxon>Vertebrata</taxon>
        <taxon>Euteleostomi</taxon>
        <taxon>Mammalia</taxon>
        <taxon>Eutheria</taxon>
        <taxon>Laurasiatheria</taxon>
        <taxon>Perissodactyla</taxon>
        <taxon>Rhinocerotidae</taxon>
        <taxon>Diceros</taxon>
    </lineage>
</organism>
<dbReference type="SUPFAM" id="SSF48726">
    <property type="entry name" value="Immunoglobulin"/>
    <property type="match status" value="3"/>
</dbReference>
<dbReference type="FunFam" id="2.60.40.10:FF:000463">
    <property type="entry name" value="Immunoglobulin heavy constant gamma 1"/>
    <property type="match status" value="1"/>
</dbReference>
<evidence type="ECO:0000313" key="4">
    <source>
        <dbReference type="Proteomes" id="UP000551758"/>
    </source>
</evidence>
<feature type="non-terminal residue" evidence="3">
    <location>
        <position position="316"/>
    </location>
</feature>
<proteinExistence type="predicted"/>
<dbReference type="Gene3D" id="2.60.40.10">
    <property type="entry name" value="Immunoglobulins"/>
    <property type="match status" value="3"/>
</dbReference>